<dbReference type="Pfam" id="PF02518">
    <property type="entry name" value="HATPase_c"/>
    <property type="match status" value="1"/>
</dbReference>
<feature type="domain" description="Histidine kinase" evidence="15">
    <location>
        <begin position="229"/>
        <end position="440"/>
    </location>
</feature>
<evidence type="ECO:0000256" key="3">
    <source>
        <dbReference type="ARBA" id="ARBA00012438"/>
    </source>
</evidence>
<dbReference type="EMBL" id="JAGIBU010000001">
    <property type="protein sequence ID" value="MBS7823872.1"/>
    <property type="molecule type" value="Genomic_DNA"/>
</dbReference>
<evidence type="ECO:0000256" key="1">
    <source>
        <dbReference type="ARBA" id="ARBA00000085"/>
    </source>
</evidence>
<keyword evidence="4" id="KW-1003">Cell membrane</keyword>
<evidence type="ECO:0000313" key="17">
    <source>
        <dbReference type="EMBL" id="MBS7823872.1"/>
    </source>
</evidence>
<dbReference type="Proteomes" id="UP000680020">
    <property type="component" value="Unassembled WGS sequence"/>
</dbReference>
<evidence type="ECO:0000259" key="16">
    <source>
        <dbReference type="PROSITE" id="PS50885"/>
    </source>
</evidence>
<organism evidence="17 18">
    <name type="scientific">Wohlfahrtiimonas chitiniclastica</name>
    <dbReference type="NCBI Taxonomy" id="400946"/>
    <lineage>
        <taxon>Bacteria</taxon>
        <taxon>Pseudomonadati</taxon>
        <taxon>Pseudomonadota</taxon>
        <taxon>Gammaproteobacteria</taxon>
        <taxon>Cardiobacteriales</taxon>
        <taxon>Ignatzschineriaceae</taxon>
        <taxon>Wohlfahrtiimonas</taxon>
    </lineage>
</organism>
<dbReference type="CDD" id="cd00082">
    <property type="entry name" value="HisKA"/>
    <property type="match status" value="1"/>
</dbReference>
<evidence type="ECO:0000256" key="13">
    <source>
        <dbReference type="ARBA" id="ARBA00023136"/>
    </source>
</evidence>
<accession>A0AB35BYC2</accession>
<dbReference type="PANTHER" id="PTHR45528:SF1">
    <property type="entry name" value="SENSOR HISTIDINE KINASE CPXA"/>
    <property type="match status" value="1"/>
</dbReference>
<keyword evidence="11 14" id="KW-1133">Transmembrane helix</keyword>
<dbReference type="PROSITE" id="PS50885">
    <property type="entry name" value="HAMP"/>
    <property type="match status" value="1"/>
</dbReference>
<comment type="caution">
    <text evidence="17">The sequence shown here is derived from an EMBL/GenBank/DDBJ whole genome shotgun (WGS) entry which is preliminary data.</text>
</comment>
<keyword evidence="10" id="KW-0067">ATP-binding</keyword>
<evidence type="ECO:0000256" key="9">
    <source>
        <dbReference type="ARBA" id="ARBA00022777"/>
    </source>
</evidence>
<evidence type="ECO:0000259" key="15">
    <source>
        <dbReference type="PROSITE" id="PS50109"/>
    </source>
</evidence>
<keyword evidence="5" id="KW-0597">Phosphoprotein</keyword>
<keyword evidence="9" id="KW-0418">Kinase</keyword>
<dbReference type="PRINTS" id="PR00344">
    <property type="entry name" value="BCTRLSENSOR"/>
</dbReference>
<keyword evidence="6" id="KW-0808">Transferase</keyword>
<dbReference type="Pfam" id="PF00672">
    <property type="entry name" value="HAMP"/>
    <property type="match status" value="1"/>
</dbReference>
<dbReference type="AlphaFoldDB" id="A0AB35BYC2"/>
<dbReference type="InterPro" id="IPR036097">
    <property type="entry name" value="HisK_dim/P_sf"/>
</dbReference>
<sequence length="442" mass="50343">MRKFFSLLSVRIFFVFLIYCIAVVSIAIIIPTLDQRRIREVPSAEREKIQQRLDRQLQMRHAKNAGRFIAIPKTNDPEYLAYSISSVDNPEYREFITAVTDEDVPHQQVINSQMIMGPFEVEGARYQFYMLFPKLPQSYYVSMMFKSPSLLLLLMLFASLPFIFLLTYSLYRPIKRLKQAADRVAKGDWEVDPALEKGTVEFSYLGQSFNQMVEELQKAEAEKNRLFGNMSHELRTPLTRIRLTNGMLRRKTDASLAPDIDRIEQNLILIEDRIQAMLSLSRELILRREQHESVPLTSALIELLAEAAFEADANGKQLHYDDVPEINVLLNVENFQSGIENILRNAIHYAKTRIDVTFNVVNDQLIISVHDDGPGVQPKDLGRLFEAFYRAENEEVPDSNGAGLGLAIAGQMVKHHHGTIEAKNHADGGLMITLTFPLSSGS</sequence>
<feature type="transmembrane region" description="Helical" evidence="14">
    <location>
        <begin position="12"/>
        <end position="33"/>
    </location>
</feature>
<dbReference type="PANTHER" id="PTHR45528">
    <property type="entry name" value="SENSOR HISTIDINE KINASE CPXA"/>
    <property type="match status" value="1"/>
</dbReference>
<protein>
    <recommendedName>
        <fullName evidence="3">histidine kinase</fullName>
        <ecNumber evidence="3">2.7.13.3</ecNumber>
    </recommendedName>
</protein>
<keyword evidence="7 14" id="KW-0812">Transmembrane</keyword>
<dbReference type="InterPro" id="IPR050398">
    <property type="entry name" value="HssS/ArlS-like"/>
</dbReference>
<evidence type="ECO:0000256" key="2">
    <source>
        <dbReference type="ARBA" id="ARBA00004651"/>
    </source>
</evidence>
<reference evidence="17" key="1">
    <citation type="submission" date="2021-03" db="EMBL/GenBank/DDBJ databases">
        <title>Identification and antibiotic profiling of Wohlfahrtiimonas chitiniclastica, an underestimated human pathogen.</title>
        <authorList>
            <person name="Kopf A."/>
            <person name="Bunk B."/>
            <person name="Coldewey S."/>
            <person name="Gunzer F."/>
            <person name="Riedel T."/>
            <person name="Schroettner P."/>
        </authorList>
    </citation>
    <scope>NUCLEOTIDE SEQUENCE</scope>
    <source>
        <strain evidence="17">DSM 100917</strain>
    </source>
</reference>
<dbReference type="GO" id="GO:0005886">
    <property type="term" value="C:plasma membrane"/>
    <property type="evidence" value="ECO:0007669"/>
    <property type="project" value="UniProtKB-SubCell"/>
</dbReference>
<feature type="domain" description="HAMP" evidence="16">
    <location>
        <begin position="168"/>
        <end position="221"/>
    </location>
</feature>
<dbReference type="SUPFAM" id="SSF55874">
    <property type="entry name" value="ATPase domain of HSP90 chaperone/DNA topoisomerase II/histidine kinase"/>
    <property type="match status" value="1"/>
</dbReference>
<dbReference type="SUPFAM" id="SSF158472">
    <property type="entry name" value="HAMP domain-like"/>
    <property type="match status" value="1"/>
</dbReference>
<evidence type="ECO:0000256" key="4">
    <source>
        <dbReference type="ARBA" id="ARBA00022475"/>
    </source>
</evidence>
<proteinExistence type="predicted"/>
<gene>
    <name evidence="17" type="ORF">J7561_01485</name>
</gene>
<dbReference type="Gene3D" id="1.10.287.130">
    <property type="match status" value="1"/>
</dbReference>
<dbReference type="Gene3D" id="6.10.340.10">
    <property type="match status" value="1"/>
</dbReference>
<evidence type="ECO:0000256" key="6">
    <source>
        <dbReference type="ARBA" id="ARBA00022679"/>
    </source>
</evidence>
<dbReference type="SMART" id="SM00304">
    <property type="entry name" value="HAMP"/>
    <property type="match status" value="1"/>
</dbReference>
<keyword evidence="13 14" id="KW-0472">Membrane</keyword>
<evidence type="ECO:0000256" key="14">
    <source>
        <dbReference type="SAM" id="Phobius"/>
    </source>
</evidence>
<feature type="transmembrane region" description="Helical" evidence="14">
    <location>
        <begin position="150"/>
        <end position="171"/>
    </location>
</feature>
<evidence type="ECO:0000313" key="18">
    <source>
        <dbReference type="Proteomes" id="UP000680020"/>
    </source>
</evidence>
<keyword evidence="12" id="KW-0902">Two-component regulatory system</keyword>
<dbReference type="EC" id="2.7.13.3" evidence="3"/>
<dbReference type="SMART" id="SM00388">
    <property type="entry name" value="HisKA"/>
    <property type="match status" value="1"/>
</dbReference>
<comment type="subcellular location">
    <subcellularLocation>
        <location evidence="2">Cell membrane</location>
        <topology evidence="2">Multi-pass membrane protein</topology>
    </subcellularLocation>
</comment>
<evidence type="ECO:0000256" key="5">
    <source>
        <dbReference type="ARBA" id="ARBA00022553"/>
    </source>
</evidence>
<dbReference type="Gene3D" id="3.30.565.10">
    <property type="entry name" value="Histidine kinase-like ATPase, C-terminal domain"/>
    <property type="match status" value="1"/>
</dbReference>
<comment type="catalytic activity">
    <reaction evidence="1">
        <text>ATP + protein L-histidine = ADP + protein N-phospho-L-histidine.</text>
        <dbReference type="EC" id="2.7.13.3"/>
    </reaction>
</comment>
<evidence type="ECO:0000256" key="10">
    <source>
        <dbReference type="ARBA" id="ARBA00022840"/>
    </source>
</evidence>
<dbReference type="SUPFAM" id="SSF47384">
    <property type="entry name" value="Homodimeric domain of signal transducing histidine kinase"/>
    <property type="match status" value="1"/>
</dbReference>
<dbReference type="SMART" id="SM00387">
    <property type="entry name" value="HATPase_c"/>
    <property type="match status" value="1"/>
</dbReference>
<dbReference type="InterPro" id="IPR003661">
    <property type="entry name" value="HisK_dim/P_dom"/>
</dbReference>
<dbReference type="GO" id="GO:0000155">
    <property type="term" value="F:phosphorelay sensor kinase activity"/>
    <property type="evidence" value="ECO:0007669"/>
    <property type="project" value="InterPro"/>
</dbReference>
<evidence type="ECO:0000256" key="7">
    <source>
        <dbReference type="ARBA" id="ARBA00022692"/>
    </source>
</evidence>
<keyword evidence="8" id="KW-0547">Nucleotide-binding</keyword>
<dbReference type="InterPro" id="IPR004358">
    <property type="entry name" value="Sig_transdc_His_kin-like_C"/>
</dbReference>
<dbReference type="InterPro" id="IPR036890">
    <property type="entry name" value="HATPase_C_sf"/>
</dbReference>
<name>A0AB35BYC2_9GAMM</name>
<dbReference type="GO" id="GO:0005524">
    <property type="term" value="F:ATP binding"/>
    <property type="evidence" value="ECO:0007669"/>
    <property type="project" value="UniProtKB-KW"/>
</dbReference>
<dbReference type="RefSeq" id="WP_063503493.1">
    <property type="nucleotide sequence ID" value="NZ_JAGIBS010000001.1"/>
</dbReference>
<evidence type="ECO:0000256" key="11">
    <source>
        <dbReference type="ARBA" id="ARBA00022989"/>
    </source>
</evidence>
<dbReference type="InterPro" id="IPR003594">
    <property type="entry name" value="HATPase_dom"/>
</dbReference>
<dbReference type="InterPro" id="IPR003660">
    <property type="entry name" value="HAMP_dom"/>
</dbReference>
<dbReference type="Pfam" id="PF00512">
    <property type="entry name" value="HisKA"/>
    <property type="match status" value="1"/>
</dbReference>
<dbReference type="PROSITE" id="PS50109">
    <property type="entry name" value="HIS_KIN"/>
    <property type="match status" value="1"/>
</dbReference>
<evidence type="ECO:0000256" key="12">
    <source>
        <dbReference type="ARBA" id="ARBA00023012"/>
    </source>
</evidence>
<dbReference type="CDD" id="cd06225">
    <property type="entry name" value="HAMP"/>
    <property type="match status" value="1"/>
</dbReference>
<dbReference type="InterPro" id="IPR005467">
    <property type="entry name" value="His_kinase_dom"/>
</dbReference>
<evidence type="ECO:0000256" key="8">
    <source>
        <dbReference type="ARBA" id="ARBA00022741"/>
    </source>
</evidence>